<feature type="transmembrane region" description="Helical" evidence="1">
    <location>
        <begin position="172"/>
        <end position="189"/>
    </location>
</feature>
<dbReference type="AlphaFoldDB" id="A0A4Q2UQC3"/>
<dbReference type="GO" id="GO:0016747">
    <property type="term" value="F:acyltransferase activity, transferring groups other than amino-acyl groups"/>
    <property type="evidence" value="ECO:0007669"/>
    <property type="project" value="InterPro"/>
</dbReference>
<dbReference type="EMBL" id="SBLB01000002">
    <property type="protein sequence ID" value="RYC70001.1"/>
    <property type="molecule type" value="Genomic_DNA"/>
</dbReference>
<evidence type="ECO:0000313" key="3">
    <source>
        <dbReference type="EMBL" id="RYC70001.1"/>
    </source>
</evidence>
<feature type="domain" description="Acyltransferase 3" evidence="2">
    <location>
        <begin position="21"/>
        <end position="372"/>
    </location>
</feature>
<keyword evidence="1" id="KW-1133">Transmembrane helix</keyword>
<feature type="transmembrane region" description="Helical" evidence="1">
    <location>
        <begin position="354"/>
        <end position="376"/>
    </location>
</feature>
<reference evidence="3 4" key="1">
    <citation type="submission" date="2019-01" db="EMBL/GenBank/DDBJ databases">
        <title>Spirosoma flava sp. nov., a propanil-degrading bacterium isolated from herbicide-contaminated soil.</title>
        <authorList>
            <person name="Zhang L."/>
            <person name="Jiang J.-D."/>
        </authorList>
    </citation>
    <scope>NUCLEOTIDE SEQUENCE [LARGE SCALE GENOMIC DNA]</scope>
    <source>
        <strain evidence="3 4">TY50</strain>
    </source>
</reference>
<dbReference type="GO" id="GO:0016020">
    <property type="term" value="C:membrane"/>
    <property type="evidence" value="ECO:0007669"/>
    <property type="project" value="TreeGrafter"/>
</dbReference>
<dbReference type="InterPro" id="IPR002656">
    <property type="entry name" value="Acyl_transf_3_dom"/>
</dbReference>
<evidence type="ECO:0000259" key="2">
    <source>
        <dbReference type="Pfam" id="PF01757"/>
    </source>
</evidence>
<keyword evidence="3" id="KW-0808">Transferase</keyword>
<dbReference type="Proteomes" id="UP000290407">
    <property type="component" value="Unassembled WGS sequence"/>
</dbReference>
<dbReference type="Pfam" id="PF01757">
    <property type="entry name" value="Acyl_transf_3"/>
    <property type="match status" value="1"/>
</dbReference>
<feature type="transmembrane region" description="Helical" evidence="1">
    <location>
        <begin position="120"/>
        <end position="139"/>
    </location>
</feature>
<accession>A0A4Q2UQC3</accession>
<evidence type="ECO:0000256" key="1">
    <source>
        <dbReference type="SAM" id="Phobius"/>
    </source>
</evidence>
<gene>
    <name evidence="3" type="ORF">EQG79_09010</name>
</gene>
<keyword evidence="3" id="KW-0012">Acyltransferase</keyword>
<feature type="transmembrane region" description="Helical" evidence="1">
    <location>
        <begin position="276"/>
        <end position="297"/>
    </location>
</feature>
<keyword evidence="1" id="KW-0472">Membrane</keyword>
<feature type="transmembrane region" description="Helical" evidence="1">
    <location>
        <begin position="195"/>
        <end position="221"/>
    </location>
</feature>
<evidence type="ECO:0000313" key="4">
    <source>
        <dbReference type="Proteomes" id="UP000290407"/>
    </source>
</evidence>
<sequence>MQSNQTLTPSATRPTLTHLLQLDGVRFIAVALVLFDHWMAGRVELPLGALGVTIFFVLSGFLITRILLSSKDKLSHQPGRGFSKYMKVFYIRRTLRIFPVYYLTLFVLYLVNEPPVRRTFAWLALYATNLYMAYFSTWMGTVDHLWSLAVEEQVYLFFPLLLFVVPRRWVPLTAALMIIGAVCLRYVIFRARMPWFIGYVTMPACLDSFGLGAIMAFWWLYQRERFNQVFRSSGWVWASVGLFIIVLVATKLLPAIPDPRGWTGHHNIMSDVWERLAASLVGFFLIGRAVMGFTNPIMKWLLENPVSQYLGRISYGLYLFHNFVFNVYHTQPTHFSLRAWRRLTDMAPVLDSTYVFQFSFFLLLTVALATVSWYLIEKPINNLKDRFSY</sequence>
<dbReference type="GO" id="GO:0000271">
    <property type="term" value="P:polysaccharide biosynthetic process"/>
    <property type="evidence" value="ECO:0007669"/>
    <property type="project" value="TreeGrafter"/>
</dbReference>
<dbReference type="InterPro" id="IPR050879">
    <property type="entry name" value="Acyltransferase_3"/>
</dbReference>
<protein>
    <submittedName>
        <fullName evidence="3">Acyltransferase</fullName>
    </submittedName>
</protein>
<dbReference type="PANTHER" id="PTHR23028">
    <property type="entry name" value="ACETYLTRANSFERASE"/>
    <property type="match status" value="1"/>
</dbReference>
<organism evidence="3 4">
    <name type="scientific">Spirosoma sordidisoli</name>
    <dbReference type="NCBI Taxonomy" id="2502893"/>
    <lineage>
        <taxon>Bacteria</taxon>
        <taxon>Pseudomonadati</taxon>
        <taxon>Bacteroidota</taxon>
        <taxon>Cytophagia</taxon>
        <taxon>Cytophagales</taxon>
        <taxon>Cytophagaceae</taxon>
        <taxon>Spirosoma</taxon>
    </lineage>
</organism>
<keyword evidence="1" id="KW-0812">Transmembrane</keyword>
<name>A0A4Q2UQC3_9BACT</name>
<proteinExistence type="predicted"/>
<feature type="transmembrane region" description="Helical" evidence="1">
    <location>
        <begin position="47"/>
        <end position="68"/>
    </location>
</feature>
<dbReference type="RefSeq" id="WP_129601232.1">
    <property type="nucleotide sequence ID" value="NZ_SBLB01000002.1"/>
</dbReference>
<dbReference type="PANTHER" id="PTHR23028:SF53">
    <property type="entry name" value="ACYL_TRANSF_3 DOMAIN-CONTAINING PROTEIN"/>
    <property type="match status" value="1"/>
</dbReference>
<feature type="transmembrane region" description="Helical" evidence="1">
    <location>
        <begin position="88"/>
        <end position="111"/>
    </location>
</feature>
<comment type="caution">
    <text evidence="3">The sequence shown here is derived from an EMBL/GenBank/DDBJ whole genome shotgun (WGS) entry which is preliminary data.</text>
</comment>
<feature type="transmembrane region" description="Helical" evidence="1">
    <location>
        <begin position="233"/>
        <end position="256"/>
    </location>
</feature>
<keyword evidence="4" id="KW-1185">Reference proteome</keyword>